<protein>
    <submittedName>
        <fullName evidence="2">Ferredoxin-like protein involved in electron transfer</fullName>
    </submittedName>
</protein>
<feature type="non-terminal residue" evidence="2">
    <location>
        <position position="61"/>
    </location>
</feature>
<evidence type="ECO:0000256" key="1">
    <source>
        <dbReference type="SAM" id="MobiDB-lite"/>
    </source>
</evidence>
<accession>A0A6J4J496</accession>
<evidence type="ECO:0000313" key="2">
    <source>
        <dbReference type="EMBL" id="CAA9267876.1"/>
    </source>
</evidence>
<sequence>ERAPVAVLLPVLRRRGDPAVRRGARRVAVRVLPAGVRAAGGAGGAGGGPRDRPGASGGDPV</sequence>
<name>A0A6J4J496_9ACTN</name>
<dbReference type="EMBL" id="CADCTP010000251">
    <property type="protein sequence ID" value="CAA9267876.1"/>
    <property type="molecule type" value="Genomic_DNA"/>
</dbReference>
<feature type="non-terminal residue" evidence="2">
    <location>
        <position position="1"/>
    </location>
</feature>
<gene>
    <name evidence="2" type="ORF">AVDCRST_MAG41-2732</name>
</gene>
<feature type="compositionally biased region" description="Gly residues" evidence="1">
    <location>
        <begin position="38"/>
        <end position="48"/>
    </location>
</feature>
<proteinExistence type="predicted"/>
<feature type="region of interest" description="Disordered" evidence="1">
    <location>
        <begin position="37"/>
        <end position="61"/>
    </location>
</feature>
<reference evidence="2" key="1">
    <citation type="submission" date="2020-02" db="EMBL/GenBank/DDBJ databases">
        <authorList>
            <person name="Meier V. D."/>
        </authorList>
    </citation>
    <scope>NUCLEOTIDE SEQUENCE</scope>
    <source>
        <strain evidence="2">AVDCRST_MAG41</strain>
    </source>
</reference>
<organism evidence="2">
    <name type="scientific">uncultured Mycobacteriales bacterium</name>
    <dbReference type="NCBI Taxonomy" id="581187"/>
    <lineage>
        <taxon>Bacteria</taxon>
        <taxon>Bacillati</taxon>
        <taxon>Actinomycetota</taxon>
        <taxon>Actinomycetes</taxon>
        <taxon>Mycobacteriales</taxon>
        <taxon>environmental samples</taxon>
    </lineage>
</organism>
<dbReference type="AlphaFoldDB" id="A0A6J4J496"/>